<reference evidence="1" key="1">
    <citation type="journal article" date="2004" name="Science">
        <title>Reverse methanogenesis: testing the hypothesis with environmental genomics.</title>
        <authorList>
            <person name="Hallam S.J."/>
            <person name="Putnam N."/>
            <person name="Preston C.M."/>
            <person name="Detter J.C."/>
            <person name="Rokhsar D."/>
            <person name="Richardson P.M."/>
            <person name="DeLong E.F."/>
        </authorList>
    </citation>
    <scope>NUCLEOTIDE SEQUENCE</scope>
</reference>
<organism evidence="1">
    <name type="scientific">Uncultured archaeon GZfos26G2</name>
    <dbReference type="NCBI Taxonomy" id="3386331"/>
    <lineage>
        <taxon>Archaea</taxon>
        <taxon>Methanobacteriati</taxon>
        <taxon>Methanobacteriota</taxon>
        <taxon>Stenosarchaea group</taxon>
        <taxon>Methanomicrobia</taxon>
        <taxon>Candidatus Methanophagales</taxon>
        <taxon>Candidatus Methanophagaceae</taxon>
        <taxon>Candidatus Methanophaga</taxon>
    </lineage>
</organism>
<sequence>MTSFVEAILGESEESGIITHTEVNVEGPITKIRLTIDEKTFIQVFSNNTTKTLAYTLIRESKRIYGIDRDNIRGWHEHPFVDPTTHRKCDNVTFTHFLVIVKELLK</sequence>
<protein>
    <submittedName>
        <fullName evidence="1">Uncharacterized protein</fullName>
    </submittedName>
</protein>
<proteinExistence type="predicted"/>
<reference evidence="1" key="2">
    <citation type="submission" date="2004-08" db="EMBL/GenBank/DDBJ databases">
        <authorList>
            <person name="Putnam N."/>
            <person name="Detter J.C."/>
            <person name="Richardson P.M."/>
            <person name="Rokhsar D."/>
        </authorList>
    </citation>
    <scope>NUCLEOTIDE SEQUENCE</scope>
</reference>
<evidence type="ECO:0000313" key="1">
    <source>
        <dbReference type="EMBL" id="AAU84172.1"/>
    </source>
</evidence>
<gene>
    <name evidence="1" type="ORF">GZ37D1_19</name>
</gene>
<accession>Q648K5</accession>
<dbReference type="AlphaFoldDB" id="Q648K5"/>
<dbReference type="EMBL" id="AY714868">
    <property type="protein sequence ID" value="AAU84172.1"/>
    <property type="molecule type" value="Genomic_DNA"/>
</dbReference>
<name>Q648K5_UNCAG</name>